<dbReference type="Proteomes" id="UP000239406">
    <property type="component" value="Unassembled WGS sequence"/>
</dbReference>
<comment type="caution">
    <text evidence="2">The sequence shown here is derived from an EMBL/GenBank/DDBJ whole genome shotgun (WGS) entry which is preliminary data.</text>
</comment>
<proteinExistence type="predicted"/>
<dbReference type="AlphaFoldDB" id="A0A2S5T851"/>
<evidence type="ECO:0000313" key="2">
    <source>
        <dbReference type="EMBL" id="PPE71184.1"/>
    </source>
</evidence>
<organism evidence="2 3">
    <name type="scientific">Caldimonas thermodepolymerans</name>
    <dbReference type="NCBI Taxonomy" id="215580"/>
    <lineage>
        <taxon>Bacteria</taxon>
        <taxon>Pseudomonadati</taxon>
        <taxon>Pseudomonadota</taxon>
        <taxon>Betaproteobacteria</taxon>
        <taxon>Burkholderiales</taxon>
        <taxon>Sphaerotilaceae</taxon>
        <taxon>Caldimonas</taxon>
    </lineage>
</organism>
<evidence type="ECO:0000256" key="1">
    <source>
        <dbReference type="SAM" id="MobiDB-lite"/>
    </source>
</evidence>
<keyword evidence="3" id="KW-1185">Reference proteome</keyword>
<reference evidence="2 3" key="1">
    <citation type="submission" date="2018-02" db="EMBL/GenBank/DDBJ databases">
        <title>Reclassifiation of [Polyangium] brachysporum DSM 7029 as Guopingzhaonella breviflexa gen. nov., sp. nov., a member of the family Comamonadaceae.</title>
        <authorList>
            <person name="Tang B."/>
        </authorList>
    </citation>
    <scope>NUCLEOTIDE SEQUENCE [LARGE SCALE GENOMIC DNA]</scope>
    <source>
        <strain evidence="2 3">DSM 15344</strain>
    </source>
</reference>
<feature type="compositionally biased region" description="Basic residues" evidence="1">
    <location>
        <begin position="25"/>
        <end position="35"/>
    </location>
</feature>
<accession>A0A2S5T851</accession>
<sequence>MAGRSPAILRRRGDHAHLRAAGLGARRRAGLRGGRRSCLVALQPQAQGRRATRRAPRRPRARAEPSGGGAQDRNGQPDRGGSCGS</sequence>
<feature type="region of interest" description="Disordered" evidence="1">
    <location>
        <begin position="20"/>
        <end position="85"/>
    </location>
</feature>
<name>A0A2S5T851_9BURK</name>
<feature type="compositionally biased region" description="Basic residues" evidence="1">
    <location>
        <begin position="50"/>
        <end position="60"/>
    </location>
</feature>
<gene>
    <name evidence="2" type="ORF">C1702_01815</name>
</gene>
<protein>
    <submittedName>
        <fullName evidence="2">Uncharacterized protein</fullName>
    </submittedName>
</protein>
<evidence type="ECO:0000313" key="3">
    <source>
        <dbReference type="Proteomes" id="UP000239406"/>
    </source>
</evidence>
<dbReference type="EMBL" id="PSNY01000002">
    <property type="protein sequence ID" value="PPE71184.1"/>
    <property type="molecule type" value="Genomic_DNA"/>
</dbReference>